<protein>
    <submittedName>
        <fullName evidence="2">Retrovirus-related Pol polyprotein from transposon RE1</fullName>
    </submittedName>
</protein>
<dbReference type="InterPro" id="IPR043502">
    <property type="entry name" value="DNA/RNA_pol_sf"/>
</dbReference>
<dbReference type="EMBL" id="QGNW01000025">
    <property type="protein sequence ID" value="RVX13256.1"/>
    <property type="molecule type" value="Genomic_DNA"/>
</dbReference>
<dbReference type="GO" id="GO:0015074">
    <property type="term" value="P:DNA integration"/>
    <property type="evidence" value="ECO:0007669"/>
    <property type="project" value="InterPro"/>
</dbReference>
<name>A0A438JWC0_VITVI</name>
<comment type="caution">
    <text evidence="2">The sequence shown here is derived from an EMBL/GenBank/DDBJ whole genome shotgun (WGS) entry which is preliminary data.</text>
</comment>
<proteinExistence type="predicted"/>
<dbReference type="SUPFAM" id="SSF56672">
    <property type="entry name" value="DNA/RNA polymerases"/>
    <property type="match status" value="1"/>
</dbReference>
<feature type="domain" description="Integrase catalytic" evidence="1">
    <location>
        <begin position="1"/>
        <end position="108"/>
    </location>
</feature>
<gene>
    <name evidence="2" type="primary">RE1_639</name>
    <name evidence="2" type="ORF">CK203_017928</name>
</gene>
<accession>A0A438JWC0</accession>
<dbReference type="Pfam" id="PF07727">
    <property type="entry name" value="RVT_2"/>
    <property type="match status" value="1"/>
</dbReference>
<dbReference type="InterPro" id="IPR036397">
    <property type="entry name" value="RNaseH_sf"/>
</dbReference>
<dbReference type="AlphaFoldDB" id="A0A438JWC0"/>
<evidence type="ECO:0000259" key="1">
    <source>
        <dbReference type="PROSITE" id="PS50994"/>
    </source>
</evidence>
<sequence>MIATQYQSNIQVIRTDNGCEFINQDLKRYLNLHGIVHQTTCLYTPQQNAVAERKNHHLLEVVRASLFGAHMPTSYWGEAITAAAYLINRIPFSSLQFQTPFDVLHHTISAPTIPNLSPKVFGCGENRDEVQTLHHSLDNLDFIRGDNLETSGECQSDDNTMDNGEECLGEIGDGPEFFEDENQDQMEVQNPMEVSSVSHDVPANQLSSPTNSMLEWVFTIKYKADGTIERCKARLVAKGYTQTYGIDYMETFAPVAKINTIHILLSLAVNLDWPLHQFDVNNAFLHGNLQEKVYMELPLGCNRKTEVTGNDSKERKTLQEHLAREFKMKDLGELKYFLGIEVSRSKKDVDWARSIQDRHSTSGYFTFVGGNLATWQSKKQKVVARSSVEAEYRGMAKAICKLLWIRNLMQDLHIKQVSPMKLYCDNKVACDIAHNPVQHDRTRHVEVDRHFIKEKLEAKLIEVPHVRSEE</sequence>
<organism evidence="2 3">
    <name type="scientific">Vitis vinifera</name>
    <name type="common">Grape</name>
    <dbReference type="NCBI Taxonomy" id="29760"/>
    <lineage>
        <taxon>Eukaryota</taxon>
        <taxon>Viridiplantae</taxon>
        <taxon>Streptophyta</taxon>
        <taxon>Embryophyta</taxon>
        <taxon>Tracheophyta</taxon>
        <taxon>Spermatophyta</taxon>
        <taxon>Magnoliopsida</taxon>
        <taxon>eudicotyledons</taxon>
        <taxon>Gunneridae</taxon>
        <taxon>Pentapetalae</taxon>
        <taxon>rosids</taxon>
        <taxon>Vitales</taxon>
        <taxon>Vitaceae</taxon>
        <taxon>Viteae</taxon>
        <taxon>Vitis</taxon>
    </lineage>
</organism>
<evidence type="ECO:0000313" key="2">
    <source>
        <dbReference type="EMBL" id="RVX13256.1"/>
    </source>
</evidence>
<dbReference type="PANTHER" id="PTHR11439:SF440">
    <property type="entry name" value="INTEGRASE CATALYTIC DOMAIN-CONTAINING PROTEIN"/>
    <property type="match status" value="1"/>
</dbReference>
<dbReference type="InterPro" id="IPR013103">
    <property type="entry name" value="RVT_2"/>
</dbReference>
<dbReference type="CDD" id="cd09272">
    <property type="entry name" value="RNase_HI_RT_Ty1"/>
    <property type="match status" value="1"/>
</dbReference>
<dbReference type="InterPro" id="IPR001584">
    <property type="entry name" value="Integrase_cat-core"/>
</dbReference>
<dbReference type="PROSITE" id="PS50994">
    <property type="entry name" value="INTEGRASE"/>
    <property type="match status" value="1"/>
</dbReference>
<dbReference type="Proteomes" id="UP000288805">
    <property type="component" value="Unassembled WGS sequence"/>
</dbReference>
<dbReference type="InterPro" id="IPR012337">
    <property type="entry name" value="RNaseH-like_sf"/>
</dbReference>
<dbReference type="PANTHER" id="PTHR11439">
    <property type="entry name" value="GAG-POL-RELATED RETROTRANSPOSON"/>
    <property type="match status" value="1"/>
</dbReference>
<dbReference type="SUPFAM" id="SSF53098">
    <property type="entry name" value="Ribonuclease H-like"/>
    <property type="match status" value="1"/>
</dbReference>
<dbReference type="Gene3D" id="3.30.420.10">
    <property type="entry name" value="Ribonuclease H-like superfamily/Ribonuclease H"/>
    <property type="match status" value="1"/>
</dbReference>
<reference evidence="2 3" key="1">
    <citation type="journal article" date="2018" name="PLoS Genet.">
        <title>Population sequencing reveals clonal diversity and ancestral inbreeding in the grapevine cultivar Chardonnay.</title>
        <authorList>
            <person name="Roach M.J."/>
            <person name="Johnson D.L."/>
            <person name="Bohlmann J."/>
            <person name="van Vuuren H.J."/>
            <person name="Jones S.J."/>
            <person name="Pretorius I.S."/>
            <person name="Schmidt S.A."/>
            <person name="Borneman A.R."/>
        </authorList>
    </citation>
    <scope>NUCLEOTIDE SEQUENCE [LARGE SCALE GENOMIC DNA]</scope>
    <source>
        <strain evidence="3">cv. Chardonnay</strain>
        <tissue evidence="2">Leaf</tissue>
    </source>
</reference>
<dbReference type="GO" id="GO:0003676">
    <property type="term" value="F:nucleic acid binding"/>
    <property type="evidence" value="ECO:0007669"/>
    <property type="project" value="InterPro"/>
</dbReference>
<evidence type="ECO:0000313" key="3">
    <source>
        <dbReference type="Proteomes" id="UP000288805"/>
    </source>
</evidence>